<comment type="caution">
    <text evidence="6">The sequence shown here is derived from an EMBL/GenBank/DDBJ whole genome shotgun (WGS) entry which is preliminary data.</text>
</comment>
<feature type="compositionally biased region" description="Low complexity" evidence="2">
    <location>
        <begin position="289"/>
        <end position="302"/>
    </location>
</feature>
<feature type="compositionally biased region" description="Basic and acidic residues" evidence="2">
    <location>
        <begin position="196"/>
        <end position="205"/>
    </location>
</feature>
<dbReference type="EMBL" id="CAJNYV010002649">
    <property type="protein sequence ID" value="CAF3490698.1"/>
    <property type="molecule type" value="Genomic_DNA"/>
</dbReference>
<evidence type="ECO:0000313" key="4">
    <source>
        <dbReference type="EMBL" id="CAF3479743.1"/>
    </source>
</evidence>
<dbReference type="Proteomes" id="UP000663865">
    <property type="component" value="Unassembled WGS sequence"/>
</dbReference>
<protein>
    <submittedName>
        <fullName evidence="6">Uncharacterized protein</fullName>
    </submittedName>
</protein>
<feature type="compositionally biased region" description="Polar residues" evidence="2">
    <location>
        <begin position="1"/>
        <end position="15"/>
    </location>
</feature>
<evidence type="ECO:0000313" key="5">
    <source>
        <dbReference type="EMBL" id="CAF3490698.1"/>
    </source>
</evidence>
<sequence>MSTVQKAHSVQNYTNKEQHSISPAPHFNYETYYKHQEKQPTHTNPLLQYLSDTELKFRNDNLYETETFRLPRRTDILNRYIKMNPNFDHLNRVYEPNSTNIEKQRYRRCVEQQEQRLHRIRKKFDFQTNDGHNSHYFLTGARYNRFDTVDSKILLKYGTFVNRNNPEQVDIKASHFKKFREILQAQHRASSTAGETSRKDLGYDLSDDKKVEEDLEDLTNRFERSSSRQSSLKPTAYGKRTKLPKIKDPERYVDVGSQMPERKRGRRSLDRAISSSSTHRSNRHRRQSQHQQQQSPAQQSSVSYVANKVSFSLVNESNPPITTATNKQQEDEYELVTTEDNDQRYESLQKQHAVPHESIDGDEEENDDDEHDDDDDKNNNNNNHDDEDEQAQAQEEYVEKNDDDDGEEEEENNPTVLEHLRVQATAMVSNILSSAMDQISLTATE</sequence>
<evidence type="ECO:0000313" key="6">
    <source>
        <dbReference type="EMBL" id="CAF3676048.1"/>
    </source>
</evidence>
<dbReference type="EMBL" id="CAJNYT010004636">
    <property type="protein sequence ID" value="CAF3676048.1"/>
    <property type="molecule type" value="Genomic_DNA"/>
</dbReference>
<evidence type="ECO:0000313" key="7">
    <source>
        <dbReference type="EMBL" id="CAF4121886.1"/>
    </source>
</evidence>
<evidence type="ECO:0000313" key="8">
    <source>
        <dbReference type="EMBL" id="CAF4517929.1"/>
    </source>
</evidence>
<dbReference type="AlphaFoldDB" id="A0A818SYB4"/>
<dbReference type="EMBL" id="CAJOBO010000078">
    <property type="protein sequence ID" value="CAF4121886.1"/>
    <property type="molecule type" value="Genomic_DNA"/>
</dbReference>
<feature type="region of interest" description="Disordered" evidence="2">
    <location>
        <begin position="219"/>
        <end position="302"/>
    </location>
</feature>
<dbReference type="Proteomes" id="UP000663851">
    <property type="component" value="Unassembled WGS sequence"/>
</dbReference>
<feature type="region of interest" description="Disordered" evidence="2">
    <location>
        <begin position="186"/>
        <end position="205"/>
    </location>
</feature>
<feature type="region of interest" description="Disordered" evidence="2">
    <location>
        <begin position="1"/>
        <end position="23"/>
    </location>
</feature>
<proteinExistence type="predicted"/>
<feature type="compositionally biased region" description="Polar residues" evidence="2">
    <location>
        <begin position="315"/>
        <end position="327"/>
    </location>
</feature>
<organism evidence="6 9">
    <name type="scientific">Rotaria socialis</name>
    <dbReference type="NCBI Taxonomy" id="392032"/>
    <lineage>
        <taxon>Eukaryota</taxon>
        <taxon>Metazoa</taxon>
        <taxon>Spiralia</taxon>
        <taxon>Gnathifera</taxon>
        <taxon>Rotifera</taxon>
        <taxon>Eurotatoria</taxon>
        <taxon>Bdelloidea</taxon>
        <taxon>Philodinida</taxon>
        <taxon>Philodinidae</taxon>
        <taxon>Rotaria</taxon>
    </lineage>
</organism>
<reference evidence="6" key="1">
    <citation type="submission" date="2021-02" db="EMBL/GenBank/DDBJ databases">
        <authorList>
            <person name="Nowell W R."/>
        </authorList>
    </citation>
    <scope>NUCLEOTIDE SEQUENCE</scope>
</reference>
<dbReference type="Proteomes" id="UP000663872">
    <property type="component" value="Unassembled WGS sequence"/>
</dbReference>
<gene>
    <name evidence="6" type="ORF">GRG538_LOCUS26699</name>
    <name evidence="7" type="ORF">HFQ381_LOCUS2416</name>
    <name evidence="5" type="ORF">KIK155_LOCUS15128</name>
    <name evidence="4" type="ORF">LUA448_LOCUS23946</name>
    <name evidence="3" type="ORF">TIS948_LOCUS925</name>
    <name evidence="8" type="ORF">TOA249_LOCUS4785</name>
</gene>
<dbReference type="EMBL" id="CAJOBS010000186">
    <property type="protein sequence ID" value="CAF4517929.1"/>
    <property type="molecule type" value="Genomic_DNA"/>
</dbReference>
<dbReference type="Proteomes" id="UP000663838">
    <property type="component" value="Unassembled WGS sequence"/>
</dbReference>
<keyword evidence="1" id="KW-0175">Coiled coil</keyword>
<evidence type="ECO:0000313" key="3">
    <source>
        <dbReference type="EMBL" id="CAF2990279.1"/>
    </source>
</evidence>
<feature type="coiled-coil region" evidence="1">
    <location>
        <begin position="103"/>
        <end position="130"/>
    </location>
</feature>
<dbReference type="EMBL" id="CAJNXB010000023">
    <property type="protein sequence ID" value="CAF2990279.1"/>
    <property type="molecule type" value="Genomic_DNA"/>
</dbReference>
<dbReference type="EMBL" id="CAJNYD010003117">
    <property type="protein sequence ID" value="CAF3479743.1"/>
    <property type="molecule type" value="Genomic_DNA"/>
</dbReference>
<evidence type="ECO:0000256" key="1">
    <source>
        <dbReference type="SAM" id="Coils"/>
    </source>
</evidence>
<feature type="compositionally biased region" description="Basic and acidic residues" evidence="2">
    <location>
        <begin position="341"/>
        <end position="359"/>
    </location>
</feature>
<accession>A0A818SYB4</accession>
<dbReference type="OrthoDB" id="10039170at2759"/>
<feature type="compositionally biased region" description="Acidic residues" evidence="2">
    <location>
        <begin position="360"/>
        <end position="376"/>
    </location>
</feature>
<feature type="compositionally biased region" description="Acidic residues" evidence="2">
    <location>
        <begin position="401"/>
        <end position="412"/>
    </location>
</feature>
<feature type="compositionally biased region" description="Acidic residues" evidence="2">
    <location>
        <begin position="331"/>
        <end position="340"/>
    </location>
</feature>
<feature type="region of interest" description="Disordered" evidence="2">
    <location>
        <begin position="315"/>
        <end position="416"/>
    </location>
</feature>
<name>A0A818SYB4_9BILA</name>
<dbReference type="Proteomes" id="UP000663825">
    <property type="component" value="Unassembled WGS sequence"/>
</dbReference>
<dbReference type="Proteomes" id="UP000663833">
    <property type="component" value="Unassembled WGS sequence"/>
</dbReference>
<evidence type="ECO:0000256" key="2">
    <source>
        <dbReference type="SAM" id="MobiDB-lite"/>
    </source>
</evidence>
<evidence type="ECO:0000313" key="9">
    <source>
        <dbReference type="Proteomes" id="UP000663872"/>
    </source>
</evidence>